<gene>
    <name evidence="1" type="ORF">SAC12_060</name>
</gene>
<accession>A0A1I9KKF6</accession>
<reference evidence="1 2" key="1">
    <citation type="submission" date="2015-11" db="EMBL/GenBank/DDBJ databases">
        <title>Lactobacillus brevis bacteriophage SA-C12: a mosaic Myoviridae member.</title>
        <authorList>
            <person name="Mahony J."/>
        </authorList>
    </citation>
    <scope>NUCLEOTIDE SEQUENCE [LARGE SCALE GENOMIC DNA]</scope>
</reference>
<protein>
    <recommendedName>
        <fullName evidence="3">Sporulation protein Cse60</fullName>
    </recommendedName>
</protein>
<evidence type="ECO:0008006" key="3">
    <source>
        <dbReference type="Google" id="ProtNLM"/>
    </source>
</evidence>
<proteinExistence type="predicted"/>
<organism evidence="1 2">
    <name type="scientific">Lactobacillus phage SA-C12</name>
    <dbReference type="NCBI Taxonomy" id="1755697"/>
    <lineage>
        <taxon>Viruses</taxon>
        <taxon>Duplodnaviria</taxon>
        <taxon>Heunggongvirae</taxon>
        <taxon>Uroviricota</taxon>
        <taxon>Caudoviricetes</taxon>
        <taxon>Tybeckvirinae</taxon>
        <taxon>Lenusvirus</taxon>
        <taxon>Lenusvirus SAC12</taxon>
    </lineage>
</organism>
<dbReference type="EMBL" id="KU052488">
    <property type="protein sequence ID" value="ALY06881.1"/>
    <property type="molecule type" value="Genomic_DNA"/>
</dbReference>
<keyword evidence="2" id="KW-1185">Reference proteome</keyword>
<name>A0A1I9KKF6_9CAUD</name>
<evidence type="ECO:0000313" key="1">
    <source>
        <dbReference type="EMBL" id="ALY06881.1"/>
    </source>
</evidence>
<sequence length="78" mass="9120">MPQTLYTCTHLLQFLIRSNKMMKVKTFWTNCTSDDEFDDKVNDFIKDKNVVQISASDTVLPYDDHSHTLTILYTEADK</sequence>
<evidence type="ECO:0000313" key="2">
    <source>
        <dbReference type="Proteomes" id="UP000223158"/>
    </source>
</evidence>
<dbReference type="Proteomes" id="UP000223158">
    <property type="component" value="Segment"/>
</dbReference>